<dbReference type="FunFam" id="3.30.730.10:FF:000001">
    <property type="entry name" value="Ethylene-responsive transcription factor 2"/>
    <property type="match status" value="1"/>
</dbReference>
<protein>
    <submittedName>
        <fullName evidence="10">Ethylene-responsive transcription factor ERF018</fullName>
    </submittedName>
</protein>
<dbReference type="EMBL" id="JAUJYN010000009">
    <property type="protein sequence ID" value="KAK1264335.1"/>
    <property type="molecule type" value="Genomic_DNA"/>
</dbReference>
<evidence type="ECO:0000256" key="4">
    <source>
        <dbReference type="ARBA" id="ARBA00023159"/>
    </source>
</evidence>
<keyword evidence="6" id="KW-0539">Nucleus</keyword>
<dbReference type="Pfam" id="PF00847">
    <property type="entry name" value="AP2"/>
    <property type="match status" value="1"/>
</dbReference>
<evidence type="ECO:0000256" key="5">
    <source>
        <dbReference type="ARBA" id="ARBA00023163"/>
    </source>
</evidence>
<feature type="region of interest" description="Disordered" evidence="8">
    <location>
        <begin position="1"/>
        <end position="36"/>
    </location>
</feature>
<dbReference type="InterPro" id="IPR016177">
    <property type="entry name" value="DNA-bd_dom_sf"/>
</dbReference>
<dbReference type="PRINTS" id="PR00367">
    <property type="entry name" value="ETHRSPELEMNT"/>
</dbReference>
<dbReference type="GO" id="GO:0003700">
    <property type="term" value="F:DNA-binding transcription factor activity"/>
    <property type="evidence" value="ECO:0007669"/>
    <property type="project" value="InterPro"/>
</dbReference>
<comment type="similarity">
    <text evidence="7">Belongs to the AP2/ERF transcription factor family. ERF subfamily.</text>
</comment>
<dbReference type="SUPFAM" id="SSF54171">
    <property type="entry name" value="DNA-binding domain"/>
    <property type="match status" value="1"/>
</dbReference>
<evidence type="ECO:0000256" key="8">
    <source>
        <dbReference type="SAM" id="MobiDB-lite"/>
    </source>
</evidence>
<evidence type="ECO:0000259" key="9">
    <source>
        <dbReference type="PROSITE" id="PS51032"/>
    </source>
</evidence>
<dbReference type="AlphaFoldDB" id="A0AAV9AJB8"/>
<proteinExistence type="inferred from homology"/>
<dbReference type="PANTHER" id="PTHR31985:SF273">
    <property type="entry name" value="ETHYLENE-RESPONSIVE TRANSCRIPTION FACTOR ERF017"/>
    <property type="match status" value="1"/>
</dbReference>
<comment type="caution">
    <text evidence="10">The sequence shown here is derived from an EMBL/GenBank/DDBJ whole genome shotgun (WGS) entry which is preliminary data.</text>
</comment>
<evidence type="ECO:0000256" key="3">
    <source>
        <dbReference type="ARBA" id="ARBA00023125"/>
    </source>
</evidence>
<evidence type="ECO:0000256" key="7">
    <source>
        <dbReference type="ARBA" id="ARBA00024343"/>
    </source>
</evidence>
<dbReference type="PROSITE" id="PS51032">
    <property type="entry name" value="AP2_ERF"/>
    <property type="match status" value="1"/>
</dbReference>
<evidence type="ECO:0000256" key="1">
    <source>
        <dbReference type="ARBA" id="ARBA00004123"/>
    </source>
</evidence>
<keyword evidence="2" id="KW-0805">Transcription regulation</keyword>
<evidence type="ECO:0000256" key="6">
    <source>
        <dbReference type="ARBA" id="ARBA00023242"/>
    </source>
</evidence>
<dbReference type="Proteomes" id="UP001179952">
    <property type="component" value="Unassembled WGS sequence"/>
</dbReference>
<dbReference type="CDD" id="cd00018">
    <property type="entry name" value="AP2"/>
    <property type="match status" value="1"/>
</dbReference>
<dbReference type="GO" id="GO:0005634">
    <property type="term" value="C:nucleus"/>
    <property type="evidence" value="ECO:0007669"/>
    <property type="project" value="UniProtKB-SubCell"/>
</dbReference>
<dbReference type="InterPro" id="IPR051032">
    <property type="entry name" value="AP2/ERF_TF_ERF_subfamily"/>
</dbReference>
<feature type="region of interest" description="Disordered" evidence="8">
    <location>
        <begin position="116"/>
        <end position="136"/>
    </location>
</feature>
<keyword evidence="3" id="KW-0238">DNA-binding</keyword>
<comment type="subcellular location">
    <subcellularLocation>
        <location evidence="1">Nucleus</location>
    </subcellularLocation>
</comment>
<dbReference type="PANTHER" id="PTHR31985">
    <property type="entry name" value="ETHYLENE-RESPONSIVE TRANSCRIPTION FACTOR ERF042-RELATED"/>
    <property type="match status" value="1"/>
</dbReference>
<keyword evidence="5" id="KW-0804">Transcription</keyword>
<dbReference type="InterPro" id="IPR001471">
    <property type="entry name" value="AP2/ERF_dom"/>
</dbReference>
<keyword evidence="4" id="KW-0010">Activator</keyword>
<sequence length="207" mass="23141">MVKPDSPTSSSTSTRAESSNAKQQQQEQLKYKGVRKRKWGKWVSEIRLPNSRERIWLGSYDTAEKAARAFDVASFCLRGRSANFNLPNLPLPDISPSRSLNPSEIQAAATRIANEETNHPHQEEEETKETVPESTVSTATVDLSGLELEEFSSSLFFDPMFDATGGVDSEVGMFTSAAGMIDYETEGDNCWWEGDLFAQQPSFLWNF</sequence>
<name>A0AAV9AJB8_ACOGR</name>
<accession>A0AAV9AJB8</accession>
<keyword evidence="11" id="KW-1185">Reference proteome</keyword>
<gene>
    <name evidence="10" type="ORF">QJS04_geneDACA013536</name>
</gene>
<dbReference type="Gene3D" id="3.30.730.10">
    <property type="entry name" value="AP2/ERF domain"/>
    <property type="match status" value="1"/>
</dbReference>
<dbReference type="GO" id="GO:0003677">
    <property type="term" value="F:DNA binding"/>
    <property type="evidence" value="ECO:0007669"/>
    <property type="project" value="UniProtKB-KW"/>
</dbReference>
<reference evidence="10" key="2">
    <citation type="submission" date="2023-06" db="EMBL/GenBank/DDBJ databases">
        <authorList>
            <person name="Ma L."/>
            <person name="Liu K.-W."/>
            <person name="Li Z."/>
            <person name="Hsiao Y.-Y."/>
            <person name="Qi Y."/>
            <person name="Fu T."/>
            <person name="Tang G."/>
            <person name="Zhang D."/>
            <person name="Sun W.-H."/>
            <person name="Liu D.-K."/>
            <person name="Li Y."/>
            <person name="Chen G.-Z."/>
            <person name="Liu X.-D."/>
            <person name="Liao X.-Y."/>
            <person name="Jiang Y.-T."/>
            <person name="Yu X."/>
            <person name="Hao Y."/>
            <person name="Huang J."/>
            <person name="Zhao X.-W."/>
            <person name="Ke S."/>
            <person name="Chen Y.-Y."/>
            <person name="Wu W.-L."/>
            <person name="Hsu J.-L."/>
            <person name="Lin Y.-F."/>
            <person name="Huang M.-D."/>
            <person name="Li C.-Y."/>
            <person name="Huang L."/>
            <person name="Wang Z.-W."/>
            <person name="Zhao X."/>
            <person name="Zhong W.-Y."/>
            <person name="Peng D.-H."/>
            <person name="Ahmad S."/>
            <person name="Lan S."/>
            <person name="Zhang J.-S."/>
            <person name="Tsai W.-C."/>
            <person name="Van De Peer Y."/>
            <person name="Liu Z.-J."/>
        </authorList>
    </citation>
    <scope>NUCLEOTIDE SEQUENCE</scope>
    <source>
        <strain evidence="10">SCP</strain>
        <tissue evidence="10">Leaves</tissue>
    </source>
</reference>
<evidence type="ECO:0000313" key="10">
    <source>
        <dbReference type="EMBL" id="KAK1264335.1"/>
    </source>
</evidence>
<feature type="domain" description="AP2/ERF" evidence="9">
    <location>
        <begin position="30"/>
        <end position="87"/>
    </location>
</feature>
<evidence type="ECO:0000313" key="11">
    <source>
        <dbReference type="Proteomes" id="UP001179952"/>
    </source>
</evidence>
<dbReference type="SMART" id="SM00380">
    <property type="entry name" value="AP2"/>
    <property type="match status" value="1"/>
</dbReference>
<reference evidence="10" key="1">
    <citation type="journal article" date="2023" name="Nat. Commun.">
        <title>Diploid and tetraploid genomes of Acorus and the evolution of monocots.</title>
        <authorList>
            <person name="Ma L."/>
            <person name="Liu K.W."/>
            <person name="Li Z."/>
            <person name="Hsiao Y.Y."/>
            <person name="Qi Y."/>
            <person name="Fu T."/>
            <person name="Tang G.D."/>
            <person name="Zhang D."/>
            <person name="Sun W.H."/>
            <person name="Liu D.K."/>
            <person name="Li Y."/>
            <person name="Chen G.Z."/>
            <person name="Liu X.D."/>
            <person name="Liao X.Y."/>
            <person name="Jiang Y.T."/>
            <person name="Yu X."/>
            <person name="Hao Y."/>
            <person name="Huang J."/>
            <person name="Zhao X.W."/>
            <person name="Ke S."/>
            <person name="Chen Y.Y."/>
            <person name="Wu W.L."/>
            <person name="Hsu J.L."/>
            <person name="Lin Y.F."/>
            <person name="Huang M.D."/>
            <person name="Li C.Y."/>
            <person name="Huang L."/>
            <person name="Wang Z.W."/>
            <person name="Zhao X."/>
            <person name="Zhong W.Y."/>
            <person name="Peng D.H."/>
            <person name="Ahmad S."/>
            <person name="Lan S."/>
            <person name="Zhang J.S."/>
            <person name="Tsai W.C."/>
            <person name="Van de Peer Y."/>
            <person name="Liu Z.J."/>
        </authorList>
    </citation>
    <scope>NUCLEOTIDE SEQUENCE</scope>
    <source>
        <strain evidence="10">SCP</strain>
    </source>
</reference>
<feature type="compositionally biased region" description="Low complexity" evidence="8">
    <location>
        <begin position="1"/>
        <end position="19"/>
    </location>
</feature>
<organism evidence="10 11">
    <name type="scientific">Acorus gramineus</name>
    <name type="common">Dwarf sweet flag</name>
    <dbReference type="NCBI Taxonomy" id="55184"/>
    <lineage>
        <taxon>Eukaryota</taxon>
        <taxon>Viridiplantae</taxon>
        <taxon>Streptophyta</taxon>
        <taxon>Embryophyta</taxon>
        <taxon>Tracheophyta</taxon>
        <taxon>Spermatophyta</taxon>
        <taxon>Magnoliopsida</taxon>
        <taxon>Liliopsida</taxon>
        <taxon>Acoraceae</taxon>
        <taxon>Acorus</taxon>
    </lineage>
</organism>
<evidence type="ECO:0000256" key="2">
    <source>
        <dbReference type="ARBA" id="ARBA00023015"/>
    </source>
</evidence>
<dbReference type="InterPro" id="IPR036955">
    <property type="entry name" value="AP2/ERF_dom_sf"/>
</dbReference>